<organism evidence="1">
    <name type="scientific">Dyadobacter sp. 676</name>
    <dbReference type="NCBI Taxonomy" id="3088362"/>
    <lineage>
        <taxon>Bacteria</taxon>
        <taxon>Pseudomonadati</taxon>
        <taxon>Bacteroidota</taxon>
        <taxon>Cytophagia</taxon>
        <taxon>Cytophagales</taxon>
        <taxon>Spirosomataceae</taxon>
        <taxon>Dyadobacter</taxon>
    </lineage>
</organism>
<accession>A0AAU8FTT5</accession>
<gene>
    <name evidence="1" type="ORF">ABV298_27570</name>
</gene>
<reference evidence="1" key="1">
    <citation type="submission" date="2024-06" db="EMBL/GenBank/DDBJ databases">
        <title>Sequencing and assembly of the genome of Dyadobacter sp. strain 676, a symbiont of Cyamopsis tetragonoloba.</title>
        <authorList>
            <person name="Guro P."/>
            <person name="Sazanova A."/>
            <person name="Kuznetsova I."/>
            <person name="Belimov A."/>
            <person name="Safronova V."/>
        </authorList>
    </citation>
    <scope>NUCLEOTIDE SEQUENCE</scope>
    <source>
        <strain evidence="1">676</strain>
    </source>
</reference>
<sequence>MIAGEQCGWIDNFDSQKFKARMRTKTASY</sequence>
<dbReference type="AlphaFoldDB" id="A0AAU8FTT5"/>
<evidence type="ECO:0000313" key="1">
    <source>
        <dbReference type="EMBL" id="XCH28031.1"/>
    </source>
</evidence>
<evidence type="ECO:0008006" key="2">
    <source>
        <dbReference type="Google" id="ProtNLM"/>
    </source>
</evidence>
<proteinExistence type="predicted"/>
<dbReference type="RefSeq" id="WP_353723261.1">
    <property type="nucleotide sequence ID" value="NZ_CP159289.1"/>
</dbReference>
<name>A0AAU8FTT5_9BACT</name>
<dbReference type="EMBL" id="CP159289">
    <property type="protein sequence ID" value="XCH28031.1"/>
    <property type="molecule type" value="Genomic_DNA"/>
</dbReference>
<protein>
    <recommendedName>
        <fullName evidence="2">Transposase</fullName>
    </recommendedName>
</protein>